<keyword evidence="2" id="KW-1185">Reference proteome</keyword>
<reference evidence="1" key="1">
    <citation type="journal article" date="2018" name="DNA Res.">
        <title>Multiple hybrid de novo genome assembly of finger millet, an orphan allotetraploid crop.</title>
        <authorList>
            <person name="Hatakeyama M."/>
            <person name="Aluri S."/>
            <person name="Balachadran M.T."/>
            <person name="Sivarajan S.R."/>
            <person name="Patrignani A."/>
            <person name="Gruter S."/>
            <person name="Poveda L."/>
            <person name="Shimizu-Inatsugi R."/>
            <person name="Baeten J."/>
            <person name="Francoijs K.J."/>
            <person name="Nataraja K.N."/>
            <person name="Reddy Y.A.N."/>
            <person name="Phadnis S."/>
            <person name="Ravikumar R.L."/>
            <person name="Schlapbach R."/>
            <person name="Sreeman S.M."/>
            <person name="Shimizu K.K."/>
        </authorList>
    </citation>
    <scope>NUCLEOTIDE SEQUENCE</scope>
</reference>
<organism evidence="1 2">
    <name type="scientific">Eleusine coracana subsp. coracana</name>
    <dbReference type="NCBI Taxonomy" id="191504"/>
    <lineage>
        <taxon>Eukaryota</taxon>
        <taxon>Viridiplantae</taxon>
        <taxon>Streptophyta</taxon>
        <taxon>Embryophyta</taxon>
        <taxon>Tracheophyta</taxon>
        <taxon>Spermatophyta</taxon>
        <taxon>Magnoliopsida</taxon>
        <taxon>Liliopsida</taxon>
        <taxon>Poales</taxon>
        <taxon>Poaceae</taxon>
        <taxon>PACMAD clade</taxon>
        <taxon>Chloridoideae</taxon>
        <taxon>Cynodonteae</taxon>
        <taxon>Eleusininae</taxon>
        <taxon>Eleusine</taxon>
    </lineage>
</organism>
<dbReference type="EMBL" id="BQKI01000004">
    <property type="protein sequence ID" value="GJM94108.1"/>
    <property type="molecule type" value="Genomic_DNA"/>
</dbReference>
<evidence type="ECO:0000313" key="2">
    <source>
        <dbReference type="Proteomes" id="UP001054889"/>
    </source>
</evidence>
<name>A0AAV5C7L6_ELECO</name>
<evidence type="ECO:0000313" key="1">
    <source>
        <dbReference type="EMBL" id="GJM94108.1"/>
    </source>
</evidence>
<dbReference type="Proteomes" id="UP001054889">
    <property type="component" value="Unassembled WGS sequence"/>
</dbReference>
<dbReference type="AlphaFoldDB" id="A0AAV5C7L6"/>
<sequence length="144" mass="16123">MQRQPPVVVHDYFVPPPILDHNGTAYWIRCVVRDQAIAYNSANHSVQVIPLPECLTQGKFKRSIGERLGGGLRYAHSNSSVFEVWDSKEGGKNIMWMLVHRVGVAELLERNTEAAALCDYPEPLGFHPTNEDVVFVTMADSVFA</sequence>
<accession>A0AAV5C7L6</accession>
<evidence type="ECO:0008006" key="3">
    <source>
        <dbReference type="Google" id="ProtNLM"/>
    </source>
</evidence>
<comment type="caution">
    <text evidence="1">The sequence shown here is derived from an EMBL/GenBank/DDBJ whole genome shotgun (WGS) entry which is preliminary data.</text>
</comment>
<proteinExistence type="predicted"/>
<gene>
    <name evidence="1" type="primary">ga10724</name>
    <name evidence="1" type="ORF">PR202_ga10724</name>
</gene>
<protein>
    <recommendedName>
        <fullName evidence="3">DUF1618 domain-containing protein</fullName>
    </recommendedName>
</protein>
<reference evidence="1" key="2">
    <citation type="submission" date="2021-12" db="EMBL/GenBank/DDBJ databases">
        <title>Resequencing data analysis of finger millet.</title>
        <authorList>
            <person name="Hatakeyama M."/>
            <person name="Aluri S."/>
            <person name="Balachadran M.T."/>
            <person name="Sivarajan S.R."/>
            <person name="Poveda L."/>
            <person name="Shimizu-Inatsugi R."/>
            <person name="Schlapbach R."/>
            <person name="Sreeman S.M."/>
            <person name="Shimizu K.K."/>
        </authorList>
    </citation>
    <scope>NUCLEOTIDE SEQUENCE</scope>
</reference>